<dbReference type="KEGG" id="pzu:PHZ_c2156"/>
<feature type="signal peptide" evidence="1">
    <location>
        <begin position="1"/>
        <end position="25"/>
    </location>
</feature>
<proteinExistence type="predicted"/>
<keyword evidence="1" id="KW-0732">Signal</keyword>
<dbReference type="RefSeq" id="WP_012522709.1">
    <property type="nucleotide sequence ID" value="NC_011144.1"/>
</dbReference>
<reference evidence="3 4" key="1">
    <citation type="journal article" date="2008" name="BMC Genomics">
        <title>Complete genome of Phenylobacterium zucineum - a novel facultative intracellular bacterium isolated from human erythroleukemia cell line K562.</title>
        <authorList>
            <person name="Luo Y."/>
            <person name="Xu X."/>
            <person name="Ding Z."/>
            <person name="Liu Z."/>
            <person name="Zhang B."/>
            <person name="Yan Z."/>
            <person name="Sun J."/>
            <person name="Hu S."/>
            <person name="Hu X."/>
        </authorList>
    </citation>
    <scope>NUCLEOTIDE SEQUENCE [LARGE SCALE GENOMIC DNA]</scope>
    <source>
        <strain evidence="3 4">HLK1</strain>
    </source>
</reference>
<dbReference type="PROSITE" id="PS51318">
    <property type="entry name" value="TAT"/>
    <property type="match status" value="1"/>
</dbReference>
<dbReference type="STRING" id="450851.PHZ_c2156"/>
<dbReference type="OrthoDB" id="9798407at2"/>
<gene>
    <name evidence="3" type="ordered locus">PHZ_c2156</name>
</gene>
<sequence>MPSMPQLHRRGFLAAGAAAAGLSMAGEAAAAAFFARTGLPIGVQLYTFGPEGMKDLDATLAAVRAIGYRTVEIPGFMGRTAAELKAALDRAGLACPSAHIQARGGFDGDLAKLADDLATLGVTQAVMPSPYVPDHARKAAEGASGADVYRRMMGALTGDDWKMNADFLNEKGAALKASGITVGYHNHNFEFAPQEGAGQGGPTGLDILLARTDPALVTFQADVGWMAAAGVDPAAYLQKHKGRFTLMHVKDVKASTRPNFDLRMEPTEVGSGRLDWKRLLPAAHAAGVRGFFVEQEPPFERPRLEAARISHDFLGGLQA</sequence>
<dbReference type="HOGENOM" id="CLU_059523_1_0_5"/>
<evidence type="ECO:0000313" key="3">
    <source>
        <dbReference type="EMBL" id="ACG78567.1"/>
    </source>
</evidence>
<dbReference type="Gene3D" id="3.20.20.150">
    <property type="entry name" value="Divalent-metal-dependent TIM barrel enzymes"/>
    <property type="match status" value="1"/>
</dbReference>
<feature type="chain" id="PRO_5002822063" description="Xylose isomerase-like TIM barrel domain-containing protein" evidence="1">
    <location>
        <begin position="26"/>
        <end position="319"/>
    </location>
</feature>
<dbReference type="AlphaFoldDB" id="B4REP1"/>
<evidence type="ECO:0000259" key="2">
    <source>
        <dbReference type="Pfam" id="PF01261"/>
    </source>
</evidence>
<dbReference type="SUPFAM" id="SSF51658">
    <property type="entry name" value="Xylose isomerase-like"/>
    <property type="match status" value="1"/>
</dbReference>
<evidence type="ECO:0000256" key="1">
    <source>
        <dbReference type="SAM" id="SignalP"/>
    </source>
</evidence>
<organism evidence="3 4">
    <name type="scientific">Phenylobacterium zucineum (strain HLK1)</name>
    <dbReference type="NCBI Taxonomy" id="450851"/>
    <lineage>
        <taxon>Bacteria</taxon>
        <taxon>Pseudomonadati</taxon>
        <taxon>Pseudomonadota</taxon>
        <taxon>Alphaproteobacteria</taxon>
        <taxon>Caulobacterales</taxon>
        <taxon>Caulobacteraceae</taxon>
        <taxon>Phenylobacterium</taxon>
    </lineage>
</organism>
<dbReference type="PANTHER" id="PTHR12110:SF41">
    <property type="entry name" value="INOSOSE DEHYDRATASE"/>
    <property type="match status" value="1"/>
</dbReference>
<dbReference type="Pfam" id="PF01261">
    <property type="entry name" value="AP_endonuc_2"/>
    <property type="match status" value="1"/>
</dbReference>
<evidence type="ECO:0000313" key="4">
    <source>
        <dbReference type="Proteomes" id="UP000001868"/>
    </source>
</evidence>
<dbReference type="InterPro" id="IPR050312">
    <property type="entry name" value="IolE/XylAMocC-like"/>
</dbReference>
<feature type="domain" description="Xylose isomerase-like TIM barrel" evidence="2">
    <location>
        <begin position="60"/>
        <end position="314"/>
    </location>
</feature>
<dbReference type="eggNOG" id="COG1082">
    <property type="taxonomic scope" value="Bacteria"/>
</dbReference>
<dbReference type="Proteomes" id="UP000001868">
    <property type="component" value="Chromosome"/>
</dbReference>
<dbReference type="PANTHER" id="PTHR12110">
    <property type="entry name" value="HYDROXYPYRUVATE ISOMERASE"/>
    <property type="match status" value="1"/>
</dbReference>
<accession>B4REP1</accession>
<dbReference type="InterPro" id="IPR006311">
    <property type="entry name" value="TAT_signal"/>
</dbReference>
<name>B4REP1_PHEZH</name>
<protein>
    <recommendedName>
        <fullName evidence="2">Xylose isomerase-like TIM barrel domain-containing protein</fullName>
    </recommendedName>
</protein>
<dbReference type="InterPro" id="IPR036237">
    <property type="entry name" value="Xyl_isomerase-like_sf"/>
</dbReference>
<keyword evidence="4" id="KW-1185">Reference proteome</keyword>
<dbReference type="InterPro" id="IPR013022">
    <property type="entry name" value="Xyl_isomerase-like_TIM-brl"/>
</dbReference>
<dbReference type="EMBL" id="CP000747">
    <property type="protein sequence ID" value="ACG78567.1"/>
    <property type="molecule type" value="Genomic_DNA"/>
</dbReference>